<gene>
    <name evidence="6" type="ORF">RU96_GL001931</name>
</gene>
<dbReference type="InterPro" id="IPR029035">
    <property type="entry name" value="DHS-like_NAD/FAD-binding_dom"/>
</dbReference>
<reference evidence="6 7" key="1">
    <citation type="submission" date="2014-12" db="EMBL/GenBank/DDBJ databases">
        <title>Draft genome sequences of 29 type strains of Enterococci.</title>
        <authorList>
            <person name="Zhong Z."/>
            <person name="Sun Z."/>
            <person name="Liu W."/>
            <person name="Zhang W."/>
            <person name="Zhang H."/>
        </authorList>
    </citation>
    <scope>NUCLEOTIDE SEQUENCE [LARGE SCALE GENOMIC DNA]</scope>
    <source>
        <strain evidence="6 7">DSM 21207</strain>
    </source>
</reference>
<dbReference type="GO" id="GO:0017136">
    <property type="term" value="F:histone deacetylase activity, NAD-dependent"/>
    <property type="evidence" value="ECO:0007669"/>
    <property type="project" value="TreeGrafter"/>
</dbReference>
<evidence type="ECO:0000259" key="5">
    <source>
        <dbReference type="PROSITE" id="PS50305"/>
    </source>
</evidence>
<evidence type="ECO:0000313" key="7">
    <source>
        <dbReference type="Proteomes" id="UP000182835"/>
    </source>
</evidence>
<dbReference type="InterPro" id="IPR026590">
    <property type="entry name" value="Ssirtuin_cat_dom"/>
</dbReference>
<organism evidence="6 7">
    <name type="scientific">Enterococcus canintestini</name>
    <dbReference type="NCBI Taxonomy" id="317010"/>
    <lineage>
        <taxon>Bacteria</taxon>
        <taxon>Bacillati</taxon>
        <taxon>Bacillota</taxon>
        <taxon>Bacilli</taxon>
        <taxon>Lactobacillales</taxon>
        <taxon>Enterococcaceae</taxon>
        <taxon>Enterococcus</taxon>
    </lineage>
</organism>
<dbReference type="EMBL" id="JXKG01000004">
    <property type="protein sequence ID" value="OJG15954.1"/>
    <property type="molecule type" value="Genomic_DNA"/>
</dbReference>
<proteinExistence type="predicted"/>
<keyword evidence="4" id="KW-0479">Metal-binding</keyword>
<protein>
    <recommendedName>
        <fullName evidence="1">protein acetyllysine N-acetyltransferase</fullName>
        <ecNumber evidence="1">2.3.1.286</ecNumber>
    </recommendedName>
</protein>
<feature type="binding site" evidence="4">
    <location>
        <position position="130"/>
    </location>
    <ligand>
        <name>Zn(2+)</name>
        <dbReference type="ChEBI" id="CHEBI:29105"/>
    </ligand>
</feature>
<dbReference type="InterPro" id="IPR003000">
    <property type="entry name" value="Sirtuin"/>
</dbReference>
<dbReference type="GO" id="GO:0046872">
    <property type="term" value="F:metal ion binding"/>
    <property type="evidence" value="ECO:0007669"/>
    <property type="project" value="UniProtKB-KW"/>
</dbReference>
<dbReference type="Pfam" id="PF02146">
    <property type="entry name" value="SIR2"/>
    <property type="match status" value="1"/>
</dbReference>
<dbReference type="STRING" id="317010.RU96_GL001931"/>
<keyword evidence="2" id="KW-0808">Transferase</keyword>
<dbReference type="EC" id="2.3.1.286" evidence="1"/>
<dbReference type="Proteomes" id="UP000182835">
    <property type="component" value="Unassembled WGS sequence"/>
</dbReference>
<evidence type="ECO:0000256" key="3">
    <source>
        <dbReference type="ARBA" id="ARBA00023027"/>
    </source>
</evidence>
<dbReference type="PANTHER" id="PTHR11085">
    <property type="entry name" value="NAD-DEPENDENT PROTEIN DEACYLASE SIRTUIN-5, MITOCHONDRIAL-RELATED"/>
    <property type="match status" value="1"/>
</dbReference>
<dbReference type="NCBIfam" id="NF001752">
    <property type="entry name" value="PRK00481.1-1"/>
    <property type="match status" value="1"/>
</dbReference>
<name>A0A1L8R877_9ENTE</name>
<evidence type="ECO:0000256" key="1">
    <source>
        <dbReference type="ARBA" id="ARBA00012928"/>
    </source>
</evidence>
<evidence type="ECO:0000313" key="6">
    <source>
        <dbReference type="EMBL" id="OJG15954.1"/>
    </source>
</evidence>
<dbReference type="PANTHER" id="PTHR11085:SF4">
    <property type="entry name" value="NAD-DEPENDENT PROTEIN DEACYLASE"/>
    <property type="match status" value="1"/>
</dbReference>
<dbReference type="Gene3D" id="3.40.50.1220">
    <property type="entry name" value="TPP-binding domain"/>
    <property type="match status" value="1"/>
</dbReference>
<feature type="active site" description="Proton acceptor" evidence="4">
    <location>
        <position position="119"/>
    </location>
</feature>
<dbReference type="PROSITE" id="PS50305">
    <property type="entry name" value="SIRTUIN"/>
    <property type="match status" value="1"/>
</dbReference>
<dbReference type="SUPFAM" id="SSF52467">
    <property type="entry name" value="DHS-like NAD/FAD-binding domain"/>
    <property type="match status" value="1"/>
</dbReference>
<evidence type="ECO:0000256" key="2">
    <source>
        <dbReference type="ARBA" id="ARBA00022679"/>
    </source>
</evidence>
<dbReference type="GO" id="GO:0070403">
    <property type="term" value="F:NAD+ binding"/>
    <property type="evidence" value="ECO:0007669"/>
    <property type="project" value="InterPro"/>
</dbReference>
<dbReference type="AlphaFoldDB" id="A0A1L8R877"/>
<feature type="binding site" evidence="4">
    <location>
        <position position="148"/>
    </location>
    <ligand>
        <name>Zn(2+)</name>
        <dbReference type="ChEBI" id="CHEBI:29105"/>
    </ligand>
</feature>
<feature type="domain" description="Deacetylase sirtuin-type" evidence="5">
    <location>
        <begin position="1"/>
        <end position="236"/>
    </location>
</feature>
<dbReference type="InterPro" id="IPR050134">
    <property type="entry name" value="NAD-dep_sirtuin_deacylases"/>
</dbReference>
<dbReference type="Gene3D" id="3.30.1600.10">
    <property type="entry name" value="SIR2/SIRT2 'Small Domain"/>
    <property type="match status" value="1"/>
</dbReference>
<feature type="binding site" evidence="4">
    <location>
        <position position="127"/>
    </location>
    <ligand>
        <name>Zn(2+)</name>
        <dbReference type="ChEBI" id="CHEBI:29105"/>
    </ligand>
</feature>
<dbReference type="InterPro" id="IPR026591">
    <property type="entry name" value="Sirtuin_cat_small_dom_sf"/>
</dbReference>
<sequence length="236" mass="26312">MFEMTVINEALEKIQAAKKITFLTGAGVSTPSQIPDYRSLKGVYAGIEQPEYLLSVDCLNHEPQKFYQFVKLLYHPSARPNVIHEKIAALEKTKSVWVVSQNIDGLHNQAGSKNVVNFHGNLYDVYCRKCGQNVSWQDYLVCDTHQDCGGQLRPNIVLYGEGFTDATITLAIKAVEQADLIVIAGTSFQVAPFNQLLYYHKPQAEVLAVNQTALAIQEPFTMVQCAAEELFDAIKI</sequence>
<accession>A0A1L8R877</accession>
<feature type="binding site" evidence="4">
    <location>
        <position position="142"/>
    </location>
    <ligand>
        <name>Zn(2+)</name>
        <dbReference type="ChEBI" id="CHEBI:29105"/>
    </ligand>
</feature>
<comment type="caution">
    <text evidence="6">The sequence shown here is derived from an EMBL/GenBank/DDBJ whole genome shotgun (WGS) entry which is preliminary data.</text>
</comment>
<keyword evidence="3" id="KW-0520">NAD</keyword>
<evidence type="ECO:0000256" key="4">
    <source>
        <dbReference type="PROSITE-ProRule" id="PRU00236"/>
    </source>
</evidence>
<keyword evidence="4" id="KW-0862">Zinc</keyword>